<dbReference type="InterPro" id="IPR007138">
    <property type="entry name" value="ABM_dom"/>
</dbReference>
<organism evidence="2 3">
    <name type="scientific">Fumia xinanensis</name>
    <dbReference type="NCBI Taxonomy" id="2763659"/>
    <lineage>
        <taxon>Bacteria</taxon>
        <taxon>Bacillati</taxon>
        <taxon>Bacillota</taxon>
        <taxon>Clostridia</taxon>
        <taxon>Eubacteriales</taxon>
        <taxon>Oscillospiraceae</taxon>
        <taxon>Fumia</taxon>
    </lineage>
</organism>
<reference evidence="2" key="1">
    <citation type="submission" date="2020-08" db="EMBL/GenBank/DDBJ databases">
        <title>Genome public.</title>
        <authorList>
            <person name="Liu C."/>
            <person name="Sun Q."/>
        </authorList>
    </citation>
    <scope>NUCLEOTIDE SEQUENCE</scope>
    <source>
        <strain evidence="2">NSJ-33</strain>
    </source>
</reference>
<dbReference type="Gene3D" id="3.30.70.100">
    <property type="match status" value="1"/>
</dbReference>
<keyword evidence="3" id="KW-1185">Reference proteome</keyword>
<evidence type="ECO:0000313" key="2">
    <source>
        <dbReference type="EMBL" id="MBC8559440.1"/>
    </source>
</evidence>
<gene>
    <name evidence="2" type="ORF">H8710_05070</name>
</gene>
<evidence type="ECO:0000259" key="1">
    <source>
        <dbReference type="Pfam" id="PF03992"/>
    </source>
</evidence>
<accession>A0A926I614</accession>
<dbReference type="AlphaFoldDB" id="A0A926I614"/>
<dbReference type="Proteomes" id="UP000610760">
    <property type="component" value="Unassembled WGS sequence"/>
</dbReference>
<protein>
    <submittedName>
        <fullName evidence="2">Antibiotic biosynthesis monooxygenase</fullName>
    </submittedName>
</protein>
<keyword evidence="2" id="KW-0503">Monooxygenase</keyword>
<dbReference type="InterPro" id="IPR011008">
    <property type="entry name" value="Dimeric_a/b-barrel"/>
</dbReference>
<name>A0A926I614_9FIRM</name>
<proteinExistence type="predicted"/>
<dbReference type="GO" id="GO:0004497">
    <property type="term" value="F:monooxygenase activity"/>
    <property type="evidence" value="ECO:0007669"/>
    <property type="project" value="UniProtKB-KW"/>
</dbReference>
<comment type="caution">
    <text evidence="2">The sequence shown here is derived from an EMBL/GenBank/DDBJ whole genome shotgun (WGS) entry which is preliminary data.</text>
</comment>
<dbReference type="SUPFAM" id="SSF54909">
    <property type="entry name" value="Dimeric alpha+beta barrel"/>
    <property type="match status" value="1"/>
</dbReference>
<feature type="domain" description="ABM" evidence="1">
    <location>
        <begin position="8"/>
        <end position="47"/>
    </location>
</feature>
<keyword evidence="2" id="KW-0560">Oxidoreductase</keyword>
<sequence>MKNMSAFSEVKRFQVKPEKLEDFETLIRALAPEQEKQPGCISVKYMKRFYTIDGVELGEPPRELTKIVKCIKYFSYWEFDKKENYGKATKWFFENHAKSIFKLLIMPFDISCGDSIY</sequence>
<dbReference type="EMBL" id="JACRSV010000001">
    <property type="protein sequence ID" value="MBC8559440.1"/>
    <property type="molecule type" value="Genomic_DNA"/>
</dbReference>
<dbReference type="Pfam" id="PF03992">
    <property type="entry name" value="ABM"/>
    <property type="match status" value="1"/>
</dbReference>
<evidence type="ECO:0000313" key="3">
    <source>
        <dbReference type="Proteomes" id="UP000610760"/>
    </source>
</evidence>